<dbReference type="GO" id="GO:0016020">
    <property type="term" value="C:membrane"/>
    <property type="evidence" value="ECO:0007669"/>
    <property type="project" value="UniProtKB-SubCell"/>
</dbReference>
<reference evidence="9" key="1">
    <citation type="submission" date="2013-03" db="EMBL/GenBank/DDBJ databases">
        <authorList>
            <person name="Jeffery W."/>
            <person name="Warren W."/>
            <person name="Wilson R.K."/>
        </authorList>
    </citation>
    <scope>NUCLEOTIDE SEQUENCE</scope>
    <source>
        <strain evidence="9">female</strain>
    </source>
</reference>
<comment type="subcellular location">
    <subcellularLocation>
        <location evidence="1">Membrane</location>
        <topology evidence="1">Multi-pass membrane protein</topology>
    </subcellularLocation>
</comment>
<feature type="transmembrane region" description="Helical" evidence="6">
    <location>
        <begin position="20"/>
        <end position="45"/>
    </location>
</feature>
<evidence type="ECO:0000313" key="9">
    <source>
        <dbReference type="Proteomes" id="UP000018467"/>
    </source>
</evidence>
<dbReference type="SUPFAM" id="SSF144091">
    <property type="entry name" value="Rhomboid-like"/>
    <property type="match status" value="1"/>
</dbReference>
<dbReference type="PANTHER" id="PTHR43066">
    <property type="entry name" value="RHOMBOID-RELATED PROTEIN"/>
    <property type="match status" value="1"/>
</dbReference>
<keyword evidence="3 6" id="KW-1133">Transmembrane helix</keyword>
<name>A0A3B1JTN6_ASTMX</name>
<evidence type="ECO:0000256" key="5">
    <source>
        <dbReference type="SAM" id="MobiDB-lite"/>
    </source>
</evidence>
<proteinExistence type="predicted"/>
<feature type="domain" description="Peptidase S54 rhomboid" evidence="7">
    <location>
        <begin position="62"/>
        <end position="199"/>
    </location>
</feature>
<reference evidence="9" key="2">
    <citation type="journal article" date="2014" name="Nat. Commun.">
        <title>The cavefish genome reveals candidate genes for eye loss.</title>
        <authorList>
            <person name="McGaugh S.E."/>
            <person name="Gross J.B."/>
            <person name="Aken B."/>
            <person name="Blin M."/>
            <person name="Borowsky R."/>
            <person name="Chalopin D."/>
            <person name="Hinaux H."/>
            <person name="Jeffery W.R."/>
            <person name="Keene A."/>
            <person name="Ma L."/>
            <person name="Minx P."/>
            <person name="Murphy D."/>
            <person name="O'Quin K.E."/>
            <person name="Retaux S."/>
            <person name="Rohner N."/>
            <person name="Searle S.M."/>
            <person name="Stahl B.A."/>
            <person name="Tabin C."/>
            <person name="Volff J.N."/>
            <person name="Yoshizawa M."/>
            <person name="Warren W.C."/>
        </authorList>
    </citation>
    <scope>NUCLEOTIDE SEQUENCE [LARGE SCALE GENOMIC DNA]</scope>
    <source>
        <strain evidence="9">female</strain>
    </source>
</reference>
<dbReference type="Ensembl" id="ENSAMXT00000055028.1">
    <property type="protein sequence ID" value="ENSAMXP00000045106.1"/>
    <property type="gene ID" value="ENSAMXG00000042892.1"/>
</dbReference>
<sequence length="396" mass="42016">MRWDAVSTGLRGVSQAVSELEFSGGIALVVAVSSALSIASGYLQLSPQLLSLDSNLVLSLHVHKLITYSFYHKGLGHLVICVGVLVFFCSGLEKGVGTVRFLHQLLLLSTCVGLLHVPLELLLFSPTSRSSVSGLIPVSLAVLGMVTISSRMRKALLMGVNVPTASVPWLLLLLITLFIPNTVLLCNVMAVVVGEMYGMGWFSLLEMSESKACVLEKKMPFRLLKKIPCVQFVPASAEERKKTLHAVCNPPPGSYPVQAYAPAPMSPPQAPGSLPSSLDGWPYAAYAQQNYTVPSPYSGYGIGHSVGSSHGHSHGGHACGHSHGHSHQHQTSSSWTPVASHAHSHFSPPVNMDAQSFVNLPQVTVQSGSQSPHLQTLSQPAAAASVLPSGPTSYGH</sequence>
<feature type="compositionally biased region" description="Basic residues" evidence="5">
    <location>
        <begin position="311"/>
        <end position="328"/>
    </location>
</feature>
<dbReference type="STRING" id="7994.ENSAMXP00000045106"/>
<dbReference type="PANTHER" id="PTHR43066:SF12">
    <property type="entry name" value="RHOMBOID DOMAIN-CONTAINING 2"/>
    <property type="match status" value="1"/>
</dbReference>
<feature type="region of interest" description="Disordered" evidence="5">
    <location>
        <begin position="368"/>
        <end position="396"/>
    </location>
</feature>
<reference evidence="8" key="3">
    <citation type="submission" date="2025-08" db="UniProtKB">
        <authorList>
            <consortium name="Ensembl"/>
        </authorList>
    </citation>
    <scope>IDENTIFICATION</scope>
</reference>
<dbReference type="Pfam" id="PF01694">
    <property type="entry name" value="Rhomboid"/>
    <property type="match status" value="1"/>
</dbReference>
<reference evidence="8" key="4">
    <citation type="submission" date="2025-09" db="UniProtKB">
        <authorList>
            <consortium name="Ensembl"/>
        </authorList>
    </citation>
    <scope>IDENTIFICATION</scope>
</reference>
<evidence type="ECO:0000256" key="3">
    <source>
        <dbReference type="ARBA" id="ARBA00022989"/>
    </source>
</evidence>
<evidence type="ECO:0000256" key="2">
    <source>
        <dbReference type="ARBA" id="ARBA00022692"/>
    </source>
</evidence>
<feature type="transmembrane region" description="Helical" evidence="6">
    <location>
        <begin position="101"/>
        <end position="119"/>
    </location>
</feature>
<evidence type="ECO:0000256" key="4">
    <source>
        <dbReference type="ARBA" id="ARBA00023136"/>
    </source>
</evidence>
<keyword evidence="2 6" id="KW-0812">Transmembrane</keyword>
<dbReference type="InterPro" id="IPR035952">
    <property type="entry name" value="Rhomboid-like_sf"/>
</dbReference>
<dbReference type="Proteomes" id="UP000018467">
    <property type="component" value="Unassembled WGS sequence"/>
</dbReference>
<dbReference type="InterPro" id="IPR022764">
    <property type="entry name" value="Peptidase_S54_rhomboid_dom"/>
</dbReference>
<accession>A0A3B1JTN6</accession>
<dbReference type="AlphaFoldDB" id="A0A3B1JTN6"/>
<dbReference type="GeneTree" id="ENSGT00940000165977"/>
<dbReference type="FunCoup" id="A0A3B1JTN6">
    <property type="interactions" value="150"/>
</dbReference>
<dbReference type="GO" id="GO:0004252">
    <property type="term" value="F:serine-type endopeptidase activity"/>
    <property type="evidence" value="ECO:0007669"/>
    <property type="project" value="InterPro"/>
</dbReference>
<keyword evidence="9" id="KW-1185">Reference proteome</keyword>
<organism evidence="8 9">
    <name type="scientific">Astyanax mexicanus</name>
    <name type="common">Blind cave fish</name>
    <name type="synonym">Astyanax fasciatus mexicanus</name>
    <dbReference type="NCBI Taxonomy" id="7994"/>
    <lineage>
        <taxon>Eukaryota</taxon>
        <taxon>Metazoa</taxon>
        <taxon>Chordata</taxon>
        <taxon>Craniata</taxon>
        <taxon>Vertebrata</taxon>
        <taxon>Euteleostomi</taxon>
        <taxon>Actinopterygii</taxon>
        <taxon>Neopterygii</taxon>
        <taxon>Teleostei</taxon>
        <taxon>Ostariophysi</taxon>
        <taxon>Characiformes</taxon>
        <taxon>Characoidei</taxon>
        <taxon>Acestrorhamphidae</taxon>
        <taxon>Acestrorhamphinae</taxon>
        <taxon>Astyanax</taxon>
    </lineage>
</organism>
<evidence type="ECO:0000256" key="1">
    <source>
        <dbReference type="ARBA" id="ARBA00004141"/>
    </source>
</evidence>
<evidence type="ECO:0000313" key="8">
    <source>
        <dbReference type="Ensembl" id="ENSAMXP00000045106.1"/>
    </source>
</evidence>
<dbReference type="InParanoid" id="A0A3B1JTN6"/>
<evidence type="ECO:0000259" key="7">
    <source>
        <dbReference type="Pfam" id="PF01694"/>
    </source>
</evidence>
<feature type="transmembrane region" description="Helical" evidence="6">
    <location>
        <begin position="131"/>
        <end position="148"/>
    </location>
</feature>
<feature type="transmembrane region" description="Helical" evidence="6">
    <location>
        <begin position="65"/>
        <end position="89"/>
    </location>
</feature>
<protein>
    <submittedName>
        <fullName evidence="8">Rhomboid domain containing 2</fullName>
    </submittedName>
</protein>
<dbReference type="Bgee" id="ENSAMXG00000042892">
    <property type="expression patterns" value="Expressed in mesonephros and 14 other cell types or tissues"/>
</dbReference>
<feature type="region of interest" description="Disordered" evidence="5">
    <location>
        <begin position="307"/>
        <end position="347"/>
    </location>
</feature>
<evidence type="ECO:0000256" key="6">
    <source>
        <dbReference type="SAM" id="Phobius"/>
    </source>
</evidence>
<dbReference type="Gene3D" id="1.20.1540.10">
    <property type="entry name" value="Rhomboid-like"/>
    <property type="match status" value="1"/>
</dbReference>
<keyword evidence="4 6" id="KW-0472">Membrane</keyword>
<feature type="compositionally biased region" description="Polar residues" evidence="5">
    <location>
        <begin position="368"/>
        <end position="379"/>
    </location>
</feature>